<comment type="catalytic activity">
    <reaction evidence="11">
        <text>UTP + L-glutamine + ATP + H2O = CTP + L-glutamate + ADP + phosphate + 2 H(+)</text>
        <dbReference type="Rhea" id="RHEA:26426"/>
        <dbReference type="ChEBI" id="CHEBI:15377"/>
        <dbReference type="ChEBI" id="CHEBI:15378"/>
        <dbReference type="ChEBI" id="CHEBI:29985"/>
        <dbReference type="ChEBI" id="CHEBI:30616"/>
        <dbReference type="ChEBI" id="CHEBI:37563"/>
        <dbReference type="ChEBI" id="CHEBI:43474"/>
        <dbReference type="ChEBI" id="CHEBI:46398"/>
        <dbReference type="ChEBI" id="CHEBI:58359"/>
        <dbReference type="ChEBI" id="CHEBI:456216"/>
        <dbReference type="EC" id="6.3.4.2"/>
    </reaction>
</comment>
<dbReference type="NCBIfam" id="NF003792">
    <property type="entry name" value="PRK05380.1"/>
    <property type="match status" value="1"/>
</dbReference>
<feature type="domain" description="CTP synthase N-terminal" evidence="14">
    <location>
        <begin position="14"/>
        <end position="276"/>
    </location>
</feature>
<dbReference type="Pfam" id="PF00117">
    <property type="entry name" value="GATase"/>
    <property type="match status" value="1"/>
</dbReference>
<evidence type="ECO:0000256" key="2">
    <source>
        <dbReference type="ARBA" id="ARBA00007533"/>
    </source>
</evidence>
<evidence type="ECO:0000256" key="3">
    <source>
        <dbReference type="ARBA" id="ARBA00012291"/>
    </source>
</evidence>
<keyword evidence="6" id="KW-0547">Nucleotide-binding</keyword>
<dbReference type="GO" id="GO:0019856">
    <property type="term" value="P:pyrimidine nucleobase biosynthetic process"/>
    <property type="evidence" value="ECO:0007669"/>
    <property type="project" value="TreeGrafter"/>
</dbReference>
<dbReference type="InterPro" id="IPR004468">
    <property type="entry name" value="CTP_synthase"/>
</dbReference>
<dbReference type="InterPro" id="IPR017456">
    <property type="entry name" value="CTP_synthase_N"/>
</dbReference>
<dbReference type="GO" id="GO:0005524">
    <property type="term" value="F:ATP binding"/>
    <property type="evidence" value="ECO:0007669"/>
    <property type="project" value="UniProtKB-KW"/>
</dbReference>
<dbReference type="SUPFAM" id="SSF52317">
    <property type="entry name" value="Class I glutamine amidotransferase-like"/>
    <property type="match status" value="1"/>
</dbReference>
<dbReference type="UniPathway" id="UPA00159">
    <property type="reaction ID" value="UER00277"/>
</dbReference>
<dbReference type="FunFam" id="3.40.50.300:FF:000009">
    <property type="entry name" value="CTP synthase"/>
    <property type="match status" value="1"/>
</dbReference>
<evidence type="ECO:0000256" key="9">
    <source>
        <dbReference type="ARBA" id="ARBA00022962"/>
    </source>
</evidence>
<dbReference type="EMBL" id="UOFA01000316">
    <property type="protein sequence ID" value="VAW46991.1"/>
    <property type="molecule type" value="Genomic_DNA"/>
</dbReference>
<comment type="similarity">
    <text evidence="2">Belongs to the CTP synthase family.</text>
</comment>
<evidence type="ECO:0000259" key="14">
    <source>
        <dbReference type="Pfam" id="PF06418"/>
    </source>
</evidence>
<evidence type="ECO:0000256" key="4">
    <source>
        <dbReference type="ARBA" id="ARBA00022598"/>
    </source>
</evidence>
<dbReference type="NCBIfam" id="TIGR00337">
    <property type="entry name" value="PyrG"/>
    <property type="match status" value="1"/>
</dbReference>
<evidence type="ECO:0000256" key="11">
    <source>
        <dbReference type="ARBA" id="ARBA00047781"/>
    </source>
</evidence>
<dbReference type="GO" id="GO:0003883">
    <property type="term" value="F:CTP synthase activity"/>
    <property type="evidence" value="ECO:0007669"/>
    <property type="project" value="UniProtKB-EC"/>
</dbReference>
<dbReference type="InterPro" id="IPR027417">
    <property type="entry name" value="P-loop_NTPase"/>
</dbReference>
<keyword evidence="4 15" id="KW-0436">Ligase</keyword>
<keyword evidence="10" id="KW-0665">Pyrimidine biosynthesis</keyword>
<dbReference type="InterPro" id="IPR029062">
    <property type="entry name" value="Class_I_gatase-like"/>
</dbReference>
<keyword evidence="9" id="KW-0315">Glutamine amidotransferase</keyword>
<comment type="pathway">
    <text evidence="1">Pyrimidine metabolism; CTP biosynthesis via de novo pathway; CTP from UDP: step 2/2.</text>
</comment>
<dbReference type="SUPFAM" id="SSF52540">
    <property type="entry name" value="P-loop containing nucleoside triphosphate hydrolases"/>
    <property type="match status" value="1"/>
</dbReference>
<evidence type="ECO:0000313" key="15">
    <source>
        <dbReference type="EMBL" id="VAW46991.1"/>
    </source>
</evidence>
<evidence type="ECO:0000256" key="10">
    <source>
        <dbReference type="ARBA" id="ARBA00022975"/>
    </source>
</evidence>
<dbReference type="FunFam" id="3.40.50.880:FF:000002">
    <property type="entry name" value="CTP synthase"/>
    <property type="match status" value="1"/>
</dbReference>
<name>A0A3B0VVC4_9ZZZZ</name>
<dbReference type="Gene3D" id="3.40.50.300">
    <property type="entry name" value="P-loop containing nucleotide triphosphate hydrolases"/>
    <property type="match status" value="1"/>
</dbReference>
<evidence type="ECO:0000256" key="7">
    <source>
        <dbReference type="ARBA" id="ARBA00022840"/>
    </source>
</evidence>
<keyword evidence="5" id="KW-0479">Metal-binding</keyword>
<dbReference type="GO" id="GO:0044210">
    <property type="term" value="P:'de novo' CTP biosynthetic process"/>
    <property type="evidence" value="ECO:0007669"/>
    <property type="project" value="UniProtKB-UniPathway"/>
</dbReference>
<dbReference type="CDD" id="cd01746">
    <property type="entry name" value="GATase1_CTP_Synthase"/>
    <property type="match status" value="1"/>
</dbReference>
<evidence type="ECO:0000256" key="1">
    <source>
        <dbReference type="ARBA" id="ARBA00005171"/>
    </source>
</evidence>
<evidence type="ECO:0000259" key="13">
    <source>
        <dbReference type="Pfam" id="PF00117"/>
    </source>
</evidence>
<dbReference type="Pfam" id="PF06418">
    <property type="entry name" value="CTP_synth_N"/>
    <property type="match status" value="1"/>
</dbReference>
<keyword evidence="8" id="KW-0460">Magnesium</keyword>
<organism evidence="15">
    <name type="scientific">hydrothermal vent metagenome</name>
    <dbReference type="NCBI Taxonomy" id="652676"/>
    <lineage>
        <taxon>unclassified sequences</taxon>
        <taxon>metagenomes</taxon>
        <taxon>ecological metagenomes</taxon>
    </lineage>
</organism>
<dbReference type="GO" id="GO:0097268">
    <property type="term" value="C:cytoophidium"/>
    <property type="evidence" value="ECO:0007669"/>
    <property type="project" value="UniProtKB-ARBA"/>
</dbReference>
<proteinExistence type="inferred from homology"/>
<dbReference type="Gene3D" id="3.40.50.880">
    <property type="match status" value="1"/>
</dbReference>
<sequence>MSFLSLTISPNMTKFVFVTGGVVSSLGKGIAAASLASLLEARGLRVTMMKLDPYINVDPGTMSPFQHGEVFVTEDGAETDLDLGHYERFVRTKMSRDNNYTSGQIYENVIRKERRGDYLGGTVQVIPHITDEIKSKIRIAADGFDVIMVEIGGTVGDIESLPFIEAIRQMSVEEGRSNTMFVHLTLVPYISAAGELKTKPTQHSVKELRSIGIQPDILLCRAEHPIPREELQKIALFTNVEARAVIPVLDCANIYQIPEELSKEGFDDLVIERFGLDCKPKDLSEWQRVVAAEANTQHQITVGMVGKYLGHSDAYKSLNEALRHAGIPNQTQVNIKHIDSEQLGNSKDGSVFNDVDAILVPGGFGNRGFEGKVFAVGFARENKIPYLGICYGMHAAVIDYARNVCGLTDANTTENNEQTPHPVIGLITEWMDREGQKEIRDSQSDLGGTMRLGAQNSLLEKGSLAHQVYGKELISERHRHRYEFNNNYVEPLSQAGMVFSGHSEDSKLVEIIELPNHPWFLACQFHPEFNSTPRDGHPLFANYIAAALASKNQQQAA</sequence>
<dbReference type="HAMAP" id="MF_01227">
    <property type="entry name" value="PyrG"/>
    <property type="match status" value="1"/>
</dbReference>
<reference evidence="15" key="1">
    <citation type="submission" date="2018-06" db="EMBL/GenBank/DDBJ databases">
        <authorList>
            <person name="Zhirakovskaya E."/>
        </authorList>
    </citation>
    <scope>NUCLEOTIDE SEQUENCE</scope>
</reference>
<dbReference type="PANTHER" id="PTHR11550:SF0">
    <property type="entry name" value="CTP SYNTHASE-RELATED"/>
    <property type="match status" value="1"/>
</dbReference>
<dbReference type="CDD" id="cd03113">
    <property type="entry name" value="CTPS_N"/>
    <property type="match status" value="1"/>
</dbReference>
<dbReference type="PROSITE" id="PS51273">
    <property type="entry name" value="GATASE_TYPE_1"/>
    <property type="match status" value="1"/>
</dbReference>
<protein>
    <recommendedName>
        <fullName evidence="12">CTP synthase</fullName>
        <ecNumber evidence="3">6.3.4.2</ecNumber>
    </recommendedName>
</protein>
<dbReference type="GO" id="GO:0042802">
    <property type="term" value="F:identical protein binding"/>
    <property type="evidence" value="ECO:0007669"/>
    <property type="project" value="TreeGrafter"/>
</dbReference>
<dbReference type="AlphaFoldDB" id="A0A3B0VVC4"/>
<accession>A0A3B0VVC4</accession>
<dbReference type="GO" id="GO:0046872">
    <property type="term" value="F:metal ion binding"/>
    <property type="evidence" value="ECO:0007669"/>
    <property type="project" value="UniProtKB-KW"/>
</dbReference>
<gene>
    <name evidence="15" type="ORF">MNBD_GAMMA02-128</name>
</gene>
<dbReference type="PANTHER" id="PTHR11550">
    <property type="entry name" value="CTP SYNTHASE"/>
    <property type="match status" value="1"/>
</dbReference>
<dbReference type="GO" id="GO:0005829">
    <property type="term" value="C:cytosol"/>
    <property type="evidence" value="ECO:0007669"/>
    <property type="project" value="TreeGrafter"/>
</dbReference>
<evidence type="ECO:0000256" key="12">
    <source>
        <dbReference type="ARBA" id="ARBA00070745"/>
    </source>
</evidence>
<evidence type="ECO:0000256" key="6">
    <source>
        <dbReference type="ARBA" id="ARBA00022741"/>
    </source>
</evidence>
<keyword evidence="7" id="KW-0067">ATP-binding</keyword>
<evidence type="ECO:0000256" key="8">
    <source>
        <dbReference type="ARBA" id="ARBA00022842"/>
    </source>
</evidence>
<dbReference type="InterPro" id="IPR033828">
    <property type="entry name" value="GATase1_CTP_Synthase"/>
</dbReference>
<feature type="domain" description="Glutamine amidotransferase" evidence="13">
    <location>
        <begin position="313"/>
        <end position="544"/>
    </location>
</feature>
<dbReference type="InterPro" id="IPR017926">
    <property type="entry name" value="GATASE"/>
</dbReference>
<dbReference type="EC" id="6.3.4.2" evidence="3"/>
<evidence type="ECO:0000256" key="5">
    <source>
        <dbReference type="ARBA" id="ARBA00022723"/>
    </source>
</evidence>